<name>A0ABT4V0X7_9PSEU</name>
<dbReference type="SUPFAM" id="SSF56349">
    <property type="entry name" value="DNA breaking-rejoining enzymes"/>
    <property type="match status" value="1"/>
</dbReference>
<dbReference type="InterPro" id="IPR011010">
    <property type="entry name" value="DNA_brk_join_enz"/>
</dbReference>
<keyword evidence="4" id="KW-1185">Reference proteome</keyword>
<dbReference type="RefSeq" id="WP_270950287.1">
    <property type="nucleotide sequence ID" value="NZ_JAQGLA010000031.1"/>
</dbReference>
<evidence type="ECO:0008006" key="5">
    <source>
        <dbReference type="Google" id="ProtNLM"/>
    </source>
</evidence>
<feature type="compositionally biased region" description="Basic residues" evidence="2">
    <location>
        <begin position="10"/>
        <end position="23"/>
    </location>
</feature>
<dbReference type="InterPro" id="IPR013762">
    <property type="entry name" value="Integrase-like_cat_sf"/>
</dbReference>
<gene>
    <name evidence="3" type="ORF">OU415_19375</name>
</gene>
<comment type="caution">
    <text evidence="3">The sequence shown here is derived from an EMBL/GenBank/DDBJ whole genome shotgun (WGS) entry which is preliminary data.</text>
</comment>
<dbReference type="Gene3D" id="1.10.443.10">
    <property type="entry name" value="Intergrase catalytic core"/>
    <property type="match status" value="1"/>
</dbReference>
<reference evidence="3 4" key="1">
    <citation type="submission" date="2022-11" db="EMBL/GenBank/DDBJ databases">
        <title>Draft genome sequence of Saccharopolyspora sp. WRP15-2 isolated from rhizosphere soils of wild rice in Thailand.</title>
        <authorList>
            <person name="Duangmal K."/>
            <person name="Kammanee S."/>
            <person name="Muangham S."/>
        </authorList>
    </citation>
    <scope>NUCLEOTIDE SEQUENCE [LARGE SCALE GENOMIC DNA]</scope>
    <source>
        <strain evidence="3 4">WRP15-2</strain>
    </source>
</reference>
<accession>A0ABT4V0X7</accession>
<dbReference type="EMBL" id="JAQGLA010000031">
    <property type="protein sequence ID" value="MDA3627611.1"/>
    <property type="molecule type" value="Genomic_DNA"/>
</dbReference>
<dbReference type="Proteomes" id="UP001210380">
    <property type="component" value="Unassembled WGS sequence"/>
</dbReference>
<evidence type="ECO:0000313" key="4">
    <source>
        <dbReference type="Proteomes" id="UP001210380"/>
    </source>
</evidence>
<feature type="region of interest" description="Disordered" evidence="2">
    <location>
        <begin position="1"/>
        <end position="23"/>
    </location>
</feature>
<keyword evidence="1" id="KW-0233">DNA recombination</keyword>
<organism evidence="3 4">
    <name type="scientific">Saccharopolyspora oryzae</name>
    <dbReference type="NCBI Taxonomy" id="2997343"/>
    <lineage>
        <taxon>Bacteria</taxon>
        <taxon>Bacillati</taxon>
        <taxon>Actinomycetota</taxon>
        <taxon>Actinomycetes</taxon>
        <taxon>Pseudonocardiales</taxon>
        <taxon>Pseudonocardiaceae</taxon>
        <taxon>Saccharopolyspora</taxon>
    </lineage>
</organism>
<protein>
    <recommendedName>
        <fullName evidence="5">Tyr recombinase domain-containing protein</fullName>
    </recommendedName>
</protein>
<evidence type="ECO:0000313" key="3">
    <source>
        <dbReference type="EMBL" id="MDA3627611.1"/>
    </source>
</evidence>
<proteinExistence type="predicted"/>
<evidence type="ECO:0000256" key="1">
    <source>
        <dbReference type="ARBA" id="ARBA00023172"/>
    </source>
</evidence>
<evidence type="ECO:0000256" key="2">
    <source>
        <dbReference type="SAM" id="MobiDB-lite"/>
    </source>
</evidence>
<sequence>MTPPGVVRPPARRRDLRNRRARMRRKGGAVDVIVWRTTQPGCCLACWPDGGPVFLTDRRARVVLPPGDLDLGSGRVRLSYRRAAELFEQTTTNCPGGPWTLHQLRHSALTHAAEDGA</sequence>